<proteinExistence type="predicted"/>
<accession>A0A1T5AXM3</accession>
<reference evidence="3" key="1">
    <citation type="submission" date="2017-02" db="EMBL/GenBank/DDBJ databases">
        <authorList>
            <person name="Varghese N."/>
            <person name="Submissions S."/>
        </authorList>
    </citation>
    <scope>NUCLEOTIDE SEQUENCE [LARGE SCALE GENOMIC DNA]</scope>
    <source>
        <strain evidence="3">DSM 23405</strain>
    </source>
</reference>
<feature type="domain" description="DUF6603" evidence="1">
    <location>
        <begin position="432"/>
        <end position="989"/>
    </location>
</feature>
<gene>
    <name evidence="2" type="ORF">SAMN05660776_0936</name>
</gene>
<evidence type="ECO:0000313" key="2">
    <source>
        <dbReference type="EMBL" id="SKB39527.1"/>
    </source>
</evidence>
<dbReference type="EMBL" id="FUYY01000001">
    <property type="protein sequence ID" value="SKB39527.1"/>
    <property type="molecule type" value="Genomic_DNA"/>
</dbReference>
<evidence type="ECO:0000259" key="1">
    <source>
        <dbReference type="Pfam" id="PF20248"/>
    </source>
</evidence>
<dbReference type="OrthoDB" id="535891at2"/>
<dbReference type="RefSeq" id="WP_079719532.1">
    <property type="nucleotide sequence ID" value="NZ_FUYY01000001.1"/>
</dbReference>
<dbReference type="STRING" id="241145.SAMN05660776_0936"/>
<organism evidence="2 3">
    <name type="scientific">Salegentibacter holothuriorum</name>
    <dbReference type="NCBI Taxonomy" id="241145"/>
    <lineage>
        <taxon>Bacteria</taxon>
        <taxon>Pseudomonadati</taxon>
        <taxon>Bacteroidota</taxon>
        <taxon>Flavobacteriia</taxon>
        <taxon>Flavobacteriales</taxon>
        <taxon>Flavobacteriaceae</taxon>
        <taxon>Salegentibacter</taxon>
    </lineage>
</organism>
<dbReference type="InterPro" id="IPR046538">
    <property type="entry name" value="DUF6603"/>
</dbReference>
<dbReference type="Proteomes" id="UP000190230">
    <property type="component" value="Unassembled WGS sequence"/>
</dbReference>
<keyword evidence="3" id="KW-1185">Reference proteome</keyword>
<dbReference type="Pfam" id="PF20248">
    <property type="entry name" value="DUF6603"/>
    <property type="match status" value="1"/>
</dbReference>
<dbReference type="AlphaFoldDB" id="A0A1T5AXM3"/>
<name>A0A1T5AXM3_9FLAO</name>
<evidence type="ECO:0000313" key="3">
    <source>
        <dbReference type="Proteomes" id="UP000190230"/>
    </source>
</evidence>
<sequence>MEKEQLIKEFSWLLQPLARAASSKENLEDFLKHFGHQVSQPDLGAMFPEFEVLGTAIDNLIEQAENGEIEVAEVLTEITRFFLSIQALADNTAVKNYFVSSFFPEVFDYLVLQYLSVHKPEVVSVMEALGVLDIQIENRDIDYKKIVLDFEKVSTFVTDNKKWLKEVYGWKGNPSLPKEKRLDYEQILNVLELVLESYGLSLVYVKELTAAQLQGFLKNIPGGEKFFGASLPLIQEEVSSVDENGEPVFAVEAGIKLLPFGDISSPSSLGIAITPYAKGNLNENIEISENLGLKVDISGDADADAEVYLAITPDGISSKGGTADVSGGFQMLLTYAKPSDENLEIFDIQGLAKLMAKKLTAGVGGDLKGNAHLSAGVKDLEFSIDLSEDGLLGNFLSDPIILFIGDMGVKWQYGKGISFEGGNNLAIQVPLHIDLSVMEINAFGIELGLEDNTSLITTLSGNLNLGVIKASIDSIGSRINIIKSDNGVLGKNDFQFDFQPPKGVGLSIDAGVVKGGGFVKFYPEKGEYSGFLELTFSEIISLKAIGIINTKMPDGSEGFSLLVIISAEFGSGIQLGFGFTLLGVGGLLGLNRTMKLDALATGVRTGAVNGIMFPTNIIENAPRIISDLQDFFPVQQDRFLIGPMAKLGWGTPTLISISLGIIIEIPGNIAILGILKIVLPTEEASLIKLQVNFIGAIEFDKERLWFFASMYDSRVLFYTLEGEMGMLVGWGAKANFVSSVGGFHPAFKPPTLPFPNPVRISLSILNESWGKIRVMAYFAVTSNTAQFGAKAELYFGFSELKIEGHIGFDALFQFSPFYMIIQLSASLSVKVFGIGLFSVRVKMSLEGPAPWYAHGTGSISLLFFDIDVDFDFTWGEEKDTRLPPISIMPLLIEEFEKQENWKALVPVNNNLLVSLRKIDSVAELVLHPVGTLQVIQRAIPLELTLDKMGSQKPDDANFFSVDPEGSELSKIKTLDEDFAIAQFKELKDAEKLSSPSFQPIQGGMELSISGEQLKTGKTVKRHVRYELITVDTNYKRGRKAFFKFLKSLFGVFLRGNTVSRADISYQTNRNLQPFDSKINIQEPGFSVAKISNNTVFDAEAHFSSQAQAKEYMQAQLLVHPELEDELHVLPNNEINPAA</sequence>
<protein>
    <recommendedName>
        <fullName evidence="1">DUF6603 domain-containing protein</fullName>
    </recommendedName>
</protein>